<dbReference type="InterPro" id="IPR022536">
    <property type="entry name" value="EspC"/>
</dbReference>
<evidence type="ECO:0008006" key="3">
    <source>
        <dbReference type="Google" id="ProtNLM"/>
    </source>
</evidence>
<dbReference type="AlphaFoldDB" id="A0A448I9U1"/>
<name>A0A448I9U1_MYCCI</name>
<gene>
    <name evidence="1" type="ORF">NCTC10485_03485</name>
</gene>
<keyword evidence="2" id="KW-1185">Reference proteome</keyword>
<reference evidence="1 2" key="1">
    <citation type="submission" date="2018-12" db="EMBL/GenBank/DDBJ databases">
        <authorList>
            <consortium name="Pathogen Informatics"/>
        </authorList>
    </citation>
    <scope>NUCLEOTIDE SEQUENCE [LARGE SCALE GENOMIC DNA]</scope>
    <source>
        <strain evidence="1 2">NCTC10485</strain>
    </source>
</reference>
<dbReference type="Proteomes" id="UP000282551">
    <property type="component" value="Chromosome"/>
</dbReference>
<proteinExistence type="predicted"/>
<dbReference type="GO" id="GO:0009306">
    <property type="term" value="P:protein secretion"/>
    <property type="evidence" value="ECO:0007669"/>
    <property type="project" value="InterPro"/>
</dbReference>
<organism evidence="1 2">
    <name type="scientific">Mycolicibacterium chitae</name>
    <name type="common">Mycobacterium chitae</name>
    <dbReference type="NCBI Taxonomy" id="1792"/>
    <lineage>
        <taxon>Bacteria</taxon>
        <taxon>Bacillati</taxon>
        <taxon>Actinomycetota</taxon>
        <taxon>Actinomycetes</taxon>
        <taxon>Mycobacteriales</taxon>
        <taxon>Mycobacteriaceae</taxon>
        <taxon>Mycolicibacterium</taxon>
    </lineage>
</organism>
<sequence>MADPGSLSMTPSDVIYSADYLDSIGAAAGAERRALAVELSAHDAAWQDRARPGFVAFGDTVHRQGRRAESELADVADKLRLAAREYVATALAGAEALRYHRGPSPL</sequence>
<dbReference type="EMBL" id="LR134355">
    <property type="protein sequence ID" value="VEG49178.1"/>
    <property type="molecule type" value="Genomic_DNA"/>
</dbReference>
<protein>
    <recommendedName>
        <fullName evidence="3">ESX-1 secretion-associated protein</fullName>
    </recommendedName>
</protein>
<evidence type="ECO:0000313" key="1">
    <source>
        <dbReference type="EMBL" id="VEG49178.1"/>
    </source>
</evidence>
<dbReference type="OrthoDB" id="4762396at2"/>
<evidence type="ECO:0000313" key="2">
    <source>
        <dbReference type="Proteomes" id="UP000282551"/>
    </source>
</evidence>
<dbReference type="Pfam" id="PF10824">
    <property type="entry name" value="T7SS_ESX_EspC"/>
    <property type="match status" value="1"/>
</dbReference>
<dbReference type="RefSeq" id="WP_126334882.1">
    <property type="nucleotide sequence ID" value="NZ_AP022604.1"/>
</dbReference>
<accession>A0A448I9U1</accession>